<sequence>MWLAFAHLVHPEFIEVDGCILWERKYNQERFEEWSHQLEGDVYALENILNRFVVADAVPCEETPENDSALADIAAALAGSWEHALTRTFPDRTFEVDVLSTDDGPTIVFHQVGG</sequence>
<evidence type="ECO:0000313" key="2">
    <source>
        <dbReference type="Proteomes" id="UP001305606"/>
    </source>
</evidence>
<accession>A0ABY9UVL5</accession>
<dbReference type="RefSeq" id="WP_311035639.1">
    <property type="nucleotide sequence ID" value="NZ_CP117522.1"/>
</dbReference>
<dbReference type="EMBL" id="CP117522">
    <property type="protein sequence ID" value="WNE96466.1"/>
    <property type="molecule type" value="Genomic_DNA"/>
</dbReference>
<reference evidence="1 2" key="1">
    <citation type="submission" date="2023-02" db="EMBL/GenBank/DDBJ databases">
        <title>Streptomyces sp. SCA4-21 with antifungal activity against Fusarium oxysporum f. sp. cubense, Streptomyces sp. SCA2-17 with antifungal activity against Fusarium oxysporum f. sp. cubense.</title>
        <authorList>
            <person name="Qi D."/>
        </authorList>
    </citation>
    <scope>NUCLEOTIDE SEQUENCE [LARGE SCALE GENOMIC DNA]</scope>
    <source>
        <strain evidence="1 2">SCA4-21</strain>
    </source>
</reference>
<gene>
    <name evidence="1" type="ORF">PS467_14535</name>
</gene>
<organism evidence="1 2">
    <name type="scientific">Streptomyces luomodiensis</name>
    <dbReference type="NCBI Taxonomy" id="3026192"/>
    <lineage>
        <taxon>Bacteria</taxon>
        <taxon>Bacillati</taxon>
        <taxon>Actinomycetota</taxon>
        <taxon>Actinomycetes</taxon>
        <taxon>Kitasatosporales</taxon>
        <taxon>Streptomycetaceae</taxon>
        <taxon>Streptomyces</taxon>
    </lineage>
</organism>
<evidence type="ECO:0000313" key="1">
    <source>
        <dbReference type="EMBL" id="WNE96466.1"/>
    </source>
</evidence>
<dbReference type="Proteomes" id="UP001305606">
    <property type="component" value="Chromosome"/>
</dbReference>
<protein>
    <submittedName>
        <fullName evidence="1">Uncharacterized protein</fullName>
    </submittedName>
</protein>
<proteinExistence type="predicted"/>
<keyword evidence="2" id="KW-1185">Reference proteome</keyword>
<name>A0ABY9UVL5_9ACTN</name>